<name>A0AAW1R7S4_9CHLO</name>
<dbReference type="InterPro" id="IPR008479">
    <property type="entry name" value="DUF760"/>
</dbReference>
<dbReference type="PANTHER" id="PTHR33598:SF4">
    <property type="entry name" value="OS02G0833400 PROTEIN"/>
    <property type="match status" value="1"/>
</dbReference>
<gene>
    <name evidence="2" type="ORF">WJX72_007962</name>
</gene>
<keyword evidence="3" id="KW-1185">Reference proteome</keyword>
<protein>
    <submittedName>
        <fullName evidence="2">Uncharacterized protein</fullName>
    </submittedName>
</protein>
<sequence length="359" mass="39838">MLAAPQLAAGTSSPTTQFGSRAGRTFDRFTAGRRPPSGDGPNHDKTGQGCLHCRWPFSRRNVGCRAFAAQSGGRGSPASQQMSDRKRFLLKYVQEVKPNIMEQFVVNAPESVVDAMRQTITNMLGTLPPQFFAVTISTMGENLAQLMYSVMLSGYMFRNAYIRMELMQSMQPVLPAGEDPEDDTLQASARSLALAFQEGAHYEQGSQKTRVQGEVLRWHQTAGPEAIPAAQYIESLEQQVYLLKQQVAARMYLQASGNELLNYLKCLEPHSITELTSGAGDDVLEAMNTFIQRLLGTTDEDELRNNTSESNSTELSRLMFWLMVVGYTLRTMEIRFDMESTMLLPDPDMPGHSGTAPAR</sequence>
<dbReference type="AlphaFoldDB" id="A0AAW1R7S4"/>
<organism evidence="2 3">
    <name type="scientific">[Myrmecia] bisecta</name>
    <dbReference type="NCBI Taxonomy" id="41462"/>
    <lineage>
        <taxon>Eukaryota</taxon>
        <taxon>Viridiplantae</taxon>
        <taxon>Chlorophyta</taxon>
        <taxon>core chlorophytes</taxon>
        <taxon>Trebouxiophyceae</taxon>
        <taxon>Trebouxiales</taxon>
        <taxon>Trebouxiaceae</taxon>
        <taxon>Myrmecia</taxon>
    </lineage>
</organism>
<comment type="caution">
    <text evidence="2">The sequence shown here is derived from an EMBL/GenBank/DDBJ whole genome shotgun (WGS) entry which is preliminary data.</text>
</comment>
<feature type="compositionally biased region" description="Polar residues" evidence="1">
    <location>
        <begin position="9"/>
        <end position="19"/>
    </location>
</feature>
<evidence type="ECO:0000256" key="1">
    <source>
        <dbReference type="SAM" id="MobiDB-lite"/>
    </source>
</evidence>
<dbReference type="Pfam" id="PF05542">
    <property type="entry name" value="DUF760"/>
    <property type="match status" value="2"/>
</dbReference>
<proteinExistence type="predicted"/>
<feature type="region of interest" description="Disordered" evidence="1">
    <location>
        <begin position="1"/>
        <end position="47"/>
    </location>
</feature>
<evidence type="ECO:0000313" key="3">
    <source>
        <dbReference type="Proteomes" id="UP001489004"/>
    </source>
</evidence>
<dbReference type="PANTHER" id="PTHR33598">
    <property type="entry name" value="OS02G0833400 PROTEIN"/>
    <property type="match status" value="1"/>
</dbReference>
<dbReference type="Proteomes" id="UP001489004">
    <property type="component" value="Unassembled WGS sequence"/>
</dbReference>
<accession>A0AAW1R7S4</accession>
<reference evidence="2 3" key="1">
    <citation type="journal article" date="2024" name="Nat. Commun.">
        <title>Phylogenomics reveals the evolutionary origins of lichenization in chlorophyte algae.</title>
        <authorList>
            <person name="Puginier C."/>
            <person name="Libourel C."/>
            <person name="Otte J."/>
            <person name="Skaloud P."/>
            <person name="Haon M."/>
            <person name="Grisel S."/>
            <person name="Petersen M."/>
            <person name="Berrin J.G."/>
            <person name="Delaux P.M."/>
            <person name="Dal Grande F."/>
            <person name="Keller J."/>
        </authorList>
    </citation>
    <scope>NUCLEOTIDE SEQUENCE [LARGE SCALE GENOMIC DNA]</scope>
    <source>
        <strain evidence="2 3">SAG 2043</strain>
    </source>
</reference>
<evidence type="ECO:0000313" key="2">
    <source>
        <dbReference type="EMBL" id="KAK9829799.1"/>
    </source>
</evidence>
<dbReference type="EMBL" id="JALJOR010000001">
    <property type="protein sequence ID" value="KAK9829799.1"/>
    <property type="molecule type" value="Genomic_DNA"/>
</dbReference>